<evidence type="ECO:0000313" key="3">
    <source>
        <dbReference type="Proteomes" id="UP000503011"/>
    </source>
</evidence>
<feature type="region of interest" description="Disordered" evidence="1">
    <location>
        <begin position="297"/>
        <end position="722"/>
    </location>
</feature>
<evidence type="ECO:0000256" key="1">
    <source>
        <dbReference type="SAM" id="MobiDB-lite"/>
    </source>
</evidence>
<evidence type="ECO:0008006" key="4">
    <source>
        <dbReference type="Google" id="ProtNLM"/>
    </source>
</evidence>
<feature type="compositionally biased region" description="Basic and acidic residues" evidence="1">
    <location>
        <begin position="902"/>
        <end position="914"/>
    </location>
</feature>
<feature type="compositionally biased region" description="Pro residues" evidence="1">
    <location>
        <begin position="412"/>
        <end position="425"/>
    </location>
</feature>
<dbReference type="AlphaFoldDB" id="A0A6F8YGL4"/>
<dbReference type="EMBL" id="AP022871">
    <property type="protein sequence ID" value="BCB85284.1"/>
    <property type="molecule type" value="Genomic_DNA"/>
</dbReference>
<feature type="compositionally biased region" description="Basic and acidic residues" evidence="1">
    <location>
        <begin position="497"/>
        <end position="511"/>
    </location>
</feature>
<reference evidence="2 3" key="1">
    <citation type="submission" date="2020-03" db="EMBL/GenBank/DDBJ databases">
        <title>Whole genome shotgun sequence of Phytohabitans suffuscus NBRC 105367.</title>
        <authorList>
            <person name="Komaki H."/>
            <person name="Tamura T."/>
        </authorList>
    </citation>
    <scope>NUCLEOTIDE SEQUENCE [LARGE SCALE GENOMIC DNA]</scope>
    <source>
        <strain evidence="2 3">NBRC 105367</strain>
    </source>
</reference>
<dbReference type="KEGG" id="psuu:Psuf_025970"/>
<protein>
    <recommendedName>
        <fullName evidence="4">Transposase</fullName>
    </recommendedName>
</protein>
<feature type="compositionally biased region" description="Pro residues" evidence="1">
    <location>
        <begin position="434"/>
        <end position="452"/>
    </location>
</feature>
<feature type="compositionally biased region" description="Basic and acidic residues" evidence="1">
    <location>
        <begin position="751"/>
        <end position="760"/>
    </location>
</feature>
<dbReference type="Proteomes" id="UP000503011">
    <property type="component" value="Chromosome"/>
</dbReference>
<feature type="compositionally biased region" description="Low complexity" evidence="1">
    <location>
        <begin position="532"/>
        <end position="542"/>
    </location>
</feature>
<feature type="compositionally biased region" description="Low complexity" evidence="1">
    <location>
        <begin position="350"/>
        <end position="367"/>
    </location>
</feature>
<feature type="compositionally biased region" description="Pro residues" evidence="1">
    <location>
        <begin position="512"/>
        <end position="531"/>
    </location>
</feature>
<sequence>MALVRVYCGLASADPTAQAASAESRLTVAVVDDAGRLLDVCEVSDDPAGYAQLGALLVERSSGPTGVAIAADSDDHLVTSLLTAAGRPLAIADDDAADDYAERFADDESVEEMESPAAERRAVGLARALQAGALSAVALPVPRDLLPYKPVLAAHAALCNGRLSAAVALREVLRELYPAALRAYPDPAEPVSLAVLDALPEPSLLTGASGGRGRESTSATDAVISQLAAEGVADAGTVSEKITALRVAIAETSRRGSTSKALVPAVSETVRQAVAAVRACDLGCDALISTLSARLTAPPATPAGRRSTLRRAAATAAAQAAPPANAGLHAVRPPAEEPAPTRVGRRARPEPAAASAAPAIPHAMTTPPVAPAPVTRPPVAPPPVNRPAAARGADTGRRHAEPASRPASTPASAPPAAPASAPPMAPAAAAGPVVRPPVAPPPASRPMTPPVAPAAISAPTPLPIRSSAPPARPATPTIYGSGATDTAQIAMPLARPEPPRTPEPPRMEPPRAPEPPSSRPVSAPPPPPPGITPIAPAAVVPTQRGMAPADSGEPFRATLTTAAINSARAERQRPTPIPPRPTIRHDSPSPDQGGAPTQGGFGATDLSVPLPRHAPEPGSRAAWPLVNSSDNDRSRVDAEPSRSRLDAEPPARPRFDAELPSRPRLDAEPAARGGTYQRANGERPSGYGELDRPAPPAASDGRVTPPWQADDLPQEPPMLRLVEPPPLADRALDDRQLSGMTALDTPSLRLVDTEASDRGARTARSRRAVERSAVPVAEEADGDLLIFAQTRSAWFVGHPEDENSTDWSSSADTGWRAASQAATPSVGAETTSGLPRRVPQANLVPGSALPPREERPLRIVRDAQSIAAHTTGYFRGWRRGQEIGGYAVGGRPGREAAGGWDFSRDSVGRDDEYRSAGYRS</sequence>
<feature type="region of interest" description="Disordered" evidence="1">
    <location>
        <begin position="890"/>
        <end position="920"/>
    </location>
</feature>
<feature type="compositionally biased region" description="Low complexity" evidence="1">
    <location>
        <begin position="463"/>
        <end position="478"/>
    </location>
</feature>
<proteinExistence type="predicted"/>
<feature type="compositionally biased region" description="Pro residues" evidence="1">
    <location>
        <begin position="368"/>
        <end position="385"/>
    </location>
</feature>
<feature type="region of interest" description="Disordered" evidence="1">
    <location>
        <begin position="798"/>
        <end position="850"/>
    </location>
</feature>
<feature type="compositionally biased region" description="Polar residues" evidence="1">
    <location>
        <begin position="820"/>
        <end position="833"/>
    </location>
</feature>
<accession>A0A6F8YGL4</accession>
<keyword evidence="3" id="KW-1185">Reference proteome</keyword>
<organism evidence="2 3">
    <name type="scientific">Phytohabitans suffuscus</name>
    <dbReference type="NCBI Taxonomy" id="624315"/>
    <lineage>
        <taxon>Bacteria</taxon>
        <taxon>Bacillati</taxon>
        <taxon>Actinomycetota</taxon>
        <taxon>Actinomycetes</taxon>
        <taxon>Micromonosporales</taxon>
        <taxon>Micromonosporaceae</taxon>
    </lineage>
</organism>
<evidence type="ECO:0000313" key="2">
    <source>
        <dbReference type="EMBL" id="BCB85284.1"/>
    </source>
</evidence>
<gene>
    <name evidence="2" type="ORF">Psuf_025970</name>
</gene>
<feature type="region of interest" description="Disordered" evidence="1">
    <location>
        <begin position="737"/>
        <end position="774"/>
    </location>
</feature>
<name>A0A6F8YGL4_9ACTN</name>
<feature type="compositionally biased region" description="Basic and acidic residues" evidence="1">
    <location>
        <begin position="630"/>
        <end position="669"/>
    </location>
</feature>
<reference evidence="2 3" key="2">
    <citation type="submission" date="2020-03" db="EMBL/GenBank/DDBJ databases">
        <authorList>
            <person name="Ichikawa N."/>
            <person name="Kimura A."/>
            <person name="Kitahashi Y."/>
            <person name="Uohara A."/>
        </authorList>
    </citation>
    <scope>NUCLEOTIDE SEQUENCE [LARGE SCALE GENOMIC DNA]</scope>
    <source>
        <strain evidence="2 3">NBRC 105367</strain>
    </source>
</reference>
<feature type="compositionally biased region" description="Low complexity" evidence="1">
    <location>
        <begin position="303"/>
        <end position="330"/>
    </location>
</feature>